<evidence type="ECO:0000313" key="13">
    <source>
        <dbReference type="EMBL" id="OGG44902.1"/>
    </source>
</evidence>
<evidence type="ECO:0000256" key="6">
    <source>
        <dbReference type="ARBA" id="ARBA00022777"/>
    </source>
</evidence>
<dbReference type="SMART" id="SM00091">
    <property type="entry name" value="PAS"/>
    <property type="match status" value="2"/>
</dbReference>
<comment type="caution">
    <text evidence="13">The sequence shown here is derived from an EMBL/GenBank/DDBJ whole genome shotgun (WGS) entry which is preliminary data.</text>
</comment>
<dbReference type="InterPro" id="IPR036097">
    <property type="entry name" value="HisK_dim/P_sf"/>
</dbReference>
<dbReference type="InterPro" id="IPR036890">
    <property type="entry name" value="HATPase_C_sf"/>
</dbReference>
<feature type="domain" description="PAS" evidence="11">
    <location>
        <begin position="132"/>
        <end position="202"/>
    </location>
</feature>
<dbReference type="PROSITE" id="PS50112">
    <property type="entry name" value="PAS"/>
    <property type="match status" value="2"/>
</dbReference>
<keyword evidence="3" id="KW-0597">Phosphoprotein</keyword>
<protein>
    <recommendedName>
        <fullName evidence="2">histidine kinase</fullName>
        <ecNumber evidence="2">2.7.13.3</ecNumber>
    </recommendedName>
</protein>
<dbReference type="SMART" id="SM00388">
    <property type="entry name" value="HisKA"/>
    <property type="match status" value="1"/>
</dbReference>
<name>A0A1F6C741_HANXR</name>
<dbReference type="PROSITE" id="PS50109">
    <property type="entry name" value="HIS_KIN"/>
    <property type="match status" value="1"/>
</dbReference>
<dbReference type="SMART" id="SM00086">
    <property type="entry name" value="PAC"/>
    <property type="match status" value="2"/>
</dbReference>
<keyword evidence="6" id="KW-0418">Kinase</keyword>
<evidence type="ECO:0000256" key="1">
    <source>
        <dbReference type="ARBA" id="ARBA00000085"/>
    </source>
</evidence>
<dbReference type="SUPFAM" id="SSF47384">
    <property type="entry name" value="Homodimeric domain of signal transducing histidine kinase"/>
    <property type="match status" value="1"/>
</dbReference>
<dbReference type="Proteomes" id="UP000178606">
    <property type="component" value="Unassembled WGS sequence"/>
</dbReference>
<keyword evidence="7" id="KW-0067">ATP-binding</keyword>
<keyword evidence="9" id="KW-0175">Coiled coil</keyword>
<evidence type="ECO:0000256" key="2">
    <source>
        <dbReference type="ARBA" id="ARBA00012438"/>
    </source>
</evidence>
<dbReference type="GO" id="GO:0000155">
    <property type="term" value="F:phosphorelay sensor kinase activity"/>
    <property type="evidence" value="ECO:0007669"/>
    <property type="project" value="InterPro"/>
</dbReference>
<organism evidence="13 14">
    <name type="scientific">Handelsmanbacteria sp. (strain RIFCSPLOWO2_12_FULL_64_10)</name>
    <dbReference type="NCBI Taxonomy" id="1817868"/>
    <lineage>
        <taxon>Bacteria</taxon>
        <taxon>Candidatus Handelsmaniibacteriota</taxon>
    </lineage>
</organism>
<dbReference type="InterPro" id="IPR000700">
    <property type="entry name" value="PAS-assoc_C"/>
</dbReference>
<feature type="domain" description="PAC" evidence="12">
    <location>
        <begin position="206"/>
        <end position="258"/>
    </location>
</feature>
<dbReference type="InterPro" id="IPR013655">
    <property type="entry name" value="PAS_fold_3"/>
</dbReference>
<evidence type="ECO:0000256" key="3">
    <source>
        <dbReference type="ARBA" id="ARBA00022553"/>
    </source>
</evidence>
<evidence type="ECO:0000259" key="10">
    <source>
        <dbReference type="PROSITE" id="PS50109"/>
    </source>
</evidence>
<accession>A0A1F6C741</accession>
<evidence type="ECO:0000256" key="4">
    <source>
        <dbReference type="ARBA" id="ARBA00022679"/>
    </source>
</evidence>
<dbReference type="InterPro" id="IPR005467">
    <property type="entry name" value="His_kinase_dom"/>
</dbReference>
<reference evidence="13 14" key="1">
    <citation type="journal article" date="2016" name="Nat. Commun.">
        <title>Thousands of microbial genomes shed light on interconnected biogeochemical processes in an aquifer system.</title>
        <authorList>
            <person name="Anantharaman K."/>
            <person name="Brown C.T."/>
            <person name="Hug L.A."/>
            <person name="Sharon I."/>
            <person name="Castelle C.J."/>
            <person name="Probst A.J."/>
            <person name="Thomas B.C."/>
            <person name="Singh A."/>
            <person name="Wilkins M.J."/>
            <person name="Karaoz U."/>
            <person name="Brodie E.L."/>
            <person name="Williams K.H."/>
            <person name="Hubbard S.S."/>
            <person name="Banfield J.F."/>
        </authorList>
    </citation>
    <scope>NUCLEOTIDE SEQUENCE [LARGE SCALE GENOMIC DNA]</scope>
    <source>
        <strain evidence="14">RIFCSPLOWO2_12_FULL_64_10</strain>
    </source>
</reference>
<dbReference type="PROSITE" id="PS50113">
    <property type="entry name" value="PAC"/>
    <property type="match status" value="2"/>
</dbReference>
<dbReference type="Gene3D" id="1.10.287.130">
    <property type="match status" value="1"/>
</dbReference>
<dbReference type="SUPFAM" id="SSF55874">
    <property type="entry name" value="ATPase domain of HSP90 chaperone/DNA topoisomerase II/histidine kinase"/>
    <property type="match status" value="1"/>
</dbReference>
<dbReference type="GO" id="GO:0006355">
    <property type="term" value="P:regulation of DNA-templated transcription"/>
    <property type="evidence" value="ECO:0007669"/>
    <property type="project" value="InterPro"/>
</dbReference>
<dbReference type="Gene3D" id="3.30.450.20">
    <property type="entry name" value="PAS domain"/>
    <property type="match status" value="2"/>
</dbReference>
<dbReference type="CDD" id="cd00082">
    <property type="entry name" value="HisKA"/>
    <property type="match status" value="1"/>
</dbReference>
<feature type="domain" description="PAC" evidence="12">
    <location>
        <begin position="81"/>
        <end position="131"/>
    </location>
</feature>
<dbReference type="InterPro" id="IPR004358">
    <property type="entry name" value="Sig_transdc_His_kin-like_C"/>
</dbReference>
<dbReference type="InterPro" id="IPR003594">
    <property type="entry name" value="HATPase_dom"/>
</dbReference>
<dbReference type="InterPro" id="IPR003661">
    <property type="entry name" value="HisK_dim/P_dom"/>
</dbReference>
<dbReference type="PANTHER" id="PTHR43065">
    <property type="entry name" value="SENSOR HISTIDINE KINASE"/>
    <property type="match status" value="1"/>
</dbReference>
<dbReference type="InterPro" id="IPR000014">
    <property type="entry name" value="PAS"/>
</dbReference>
<keyword evidence="4" id="KW-0808">Transferase</keyword>
<dbReference type="CDD" id="cd00130">
    <property type="entry name" value="PAS"/>
    <property type="match status" value="2"/>
</dbReference>
<evidence type="ECO:0000259" key="12">
    <source>
        <dbReference type="PROSITE" id="PS50113"/>
    </source>
</evidence>
<proteinExistence type="predicted"/>
<dbReference type="InterPro" id="IPR035965">
    <property type="entry name" value="PAS-like_dom_sf"/>
</dbReference>
<dbReference type="Pfam" id="PF02518">
    <property type="entry name" value="HATPase_c"/>
    <property type="match status" value="1"/>
</dbReference>
<evidence type="ECO:0000259" key="11">
    <source>
        <dbReference type="PROSITE" id="PS50112"/>
    </source>
</evidence>
<sequence length="525" mass="58191">MDRPINSHTDQLLCGIVEASPVPLIISRVSDGRILYANEPLADLVGLRAGALIGRSTLDFYADPEDRKAVLDGLNKDGHLRNREVRLKKADGSVIWVLLSVVVTELGGDPVIVGGVYDISERKGMEEALRESEARFRGLVENANDTIFSMTPEGIFTYISPNFKDFTGYEVSEFIGRSFVSLVHPDDLEECRAFIQKVIETGVSMGSREYRVRRKDGSLKWHATDGSVVRDERGNVVSIIGISHDVTERKRILDELQRANRELREAQAQLVQSEKMASLGNLVAGIAHEINTPVGAIHSMHDTLARAVERLKALLGAHLSKAFQENRELQGILKIIEDANRVIETGSERVTDIVRSLRSFARLDEAEMKRVDVHEGIEDTLTLIHHDLKNRIRVVRNYGDVPPIVCYPSRLNQVFLNLLVNAKQAIKDTGEITITTLQKDDRVHISFRDTGAGIPEENLKKIFDPGFTTKGVGVGTGLGLSICYRIVQDHRGEIQVESQAGKGSTFTVILPLNLDETAGHQARSS</sequence>
<dbReference type="PANTHER" id="PTHR43065:SF50">
    <property type="entry name" value="HISTIDINE KINASE"/>
    <property type="match status" value="1"/>
</dbReference>
<dbReference type="InterPro" id="IPR013767">
    <property type="entry name" value="PAS_fold"/>
</dbReference>
<feature type="domain" description="Histidine kinase" evidence="10">
    <location>
        <begin position="285"/>
        <end position="514"/>
    </location>
</feature>
<dbReference type="AlphaFoldDB" id="A0A1F6C741"/>
<keyword evidence="8" id="KW-0902">Two-component regulatory system</keyword>
<evidence type="ECO:0000313" key="14">
    <source>
        <dbReference type="Proteomes" id="UP000178606"/>
    </source>
</evidence>
<evidence type="ECO:0000256" key="8">
    <source>
        <dbReference type="ARBA" id="ARBA00023012"/>
    </source>
</evidence>
<comment type="catalytic activity">
    <reaction evidence="1">
        <text>ATP + protein L-histidine = ADP + protein N-phospho-L-histidine.</text>
        <dbReference type="EC" id="2.7.13.3"/>
    </reaction>
</comment>
<dbReference type="SUPFAM" id="SSF55785">
    <property type="entry name" value="PYP-like sensor domain (PAS domain)"/>
    <property type="match status" value="2"/>
</dbReference>
<dbReference type="Pfam" id="PF08447">
    <property type="entry name" value="PAS_3"/>
    <property type="match status" value="1"/>
</dbReference>
<dbReference type="EC" id="2.7.13.3" evidence="2"/>
<feature type="coiled-coil region" evidence="9">
    <location>
        <begin position="246"/>
        <end position="276"/>
    </location>
</feature>
<dbReference type="GO" id="GO:0005524">
    <property type="term" value="F:ATP binding"/>
    <property type="evidence" value="ECO:0007669"/>
    <property type="project" value="UniProtKB-KW"/>
</dbReference>
<dbReference type="InterPro" id="IPR001610">
    <property type="entry name" value="PAC"/>
</dbReference>
<dbReference type="Pfam" id="PF00989">
    <property type="entry name" value="PAS"/>
    <property type="match status" value="1"/>
</dbReference>
<dbReference type="NCBIfam" id="TIGR00229">
    <property type="entry name" value="sensory_box"/>
    <property type="match status" value="2"/>
</dbReference>
<feature type="domain" description="PAS" evidence="11">
    <location>
        <begin position="9"/>
        <end position="76"/>
    </location>
</feature>
<dbReference type="Gene3D" id="3.30.565.10">
    <property type="entry name" value="Histidine kinase-like ATPase, C-terminal domain"/>
    <property type="match status" value="1"/>
</dbReference>
<dbReference type="SMART" id="SM00387">
    <property type="entry name" value="HATPase_c"/>
    <property type="match status" value="1"/>
</dbReference>
<dbReference type="PRINTS" id="PR00344">
    <property type="entry name" value="BCTRLSENSOR"/>
</dbReference>
<evidence type="ECO:0000256" key="9">
    <source>
        <dbReference type="SAM" id="Coils"/>
    </source>
</evidence>
<gene>
    <name evidence="13" type="ORF">A3F84_11260</name>
</gene>
<evidence type="ECO:0000256" key="7">
    <source>
        <dbReference type="ARBA" id="ARBA00022840"/>
    </source>
</evidence>
<dbReference type="EMBL" id="MFKF01000393">
    <property type="protein sequence ID" value="OGG44902.1"/>
    <property type="molecule type" value="Genomic_DNA"/>
</dbReference>
<keyword evidence="5" id="KW-0547">Nucleotide-binding</keyword>
<evidence type="ECO:0000256" key="5">
    <source>
        <dbReference type="ARBA" id="ARBA00022741"/>
    </source>
</evidence>